<dbReference type="AlphaFoldDB" id="A0A0F9FV07"/>
<reference evidence="1" key="1">
    <citation type="journal article" date="2015" name="Nature">
        <title>Complex archaea that bridge the gap between prokaryotes and eukaryotes.</title>
        <authorList>
            <person name="Spang A."/>
            <person name="Saw J.H."/>
            <person name="Jorgensen S.L."/>
            <person name="Zaremba-Niedzwiedzka K."/>
            <person name="Martijn J."/>
            <person name="Lind A.E."/>
            <person name="van Eijk R."/>
            <person name="Schleper C."/>
            <person name="Guy L."/>
            <person name="Ettema T.J."/>
        </authorList>
    </citation>
    <scope>NUCLEOTIDE SEQUENCE</scope>
</reference>
<proteinExistence type="predicted"/>
<gene>
    <name evidence="1" type="ORF">LCGC14_1987730</name>
</gene>
<evidence type="ECO:0000313" key="1">
    <source>
        <dbReference type="EMBL" id="KKL82141.1"/>
    </source>
</evidence>
<sequence>MNEEKMRALFLLAGIEIDSVYELANEYWPDCDEYSETRRKSPWWLVKTEYGLIKLGWRKRVIEIDWHDTSYRSGISKFNDDRDKFIPVLTKDEVTKSETYVHAWGYGKAVEYLGTLRLRLQQVAYVPDEKKLP</sequence>
<protein>
    <submittedName>
        <fullName evidence="1">Uncharacterized protein</fullName>
    </submittedName>
</protein>
<accession>A0A0F9FV07</accession>
<dbReference type="EMBL" id="LAZR01022356">
    <property type="protein sequence ID" value="KKL82141.1"/>
    <property type="molecule type" value="Genomic_DNA"/>
</dbReference>
<organism evidence="1">
    <name type="scientific">marine sediment metagenome</name>
    <dbReference type="NCBI Taxonomy" id="412755"/>
    <lineage>
        <taxon>unclassified sequences</taxon>
        <taxon>metagenomes</taxon>
        <taxon>ecological metagenomes</taxon>
    </lineage>
</organism>
<comment type="caution">
    <text evidence="1">The sequence shown here is derived from an EMBL/GenBank/DDBJ whole genome shotgun (WGS) entry which is preliminary data.</text>
</comment>
<name>A0A0F9FV07_9ZZZZ</name>